<evidence type="ECO:0000256" key="1">
    <source>
        <dbReference type="ARBA" id="ARBA00022679"/>
    </source>
</evidence>
<dbReference type="PANTHER" id="PTHR44068:SF11">
    <property type="entry name" value="GERANYL DIPHOSPHATE 2-C-METHYLTRANSFERASE"/>
    <property type="match status" value="1"/>
</dbReference>
<dbReference type="GO" id="GO:0008168">
    <property type="term" value="F:methyltransferase activity"/>
    <property type="evidence" value="ECO:0007669"/>
    <property type="project" value="UniProtKB-KW"/>
</dbReference>
<feature type="domain" description="Methyltransferase type 11" evidence="2">
    <location>
        <begin position="69"/>
        <end position="166"/>
    </location>
</feature>
<gene>
    <name evidence="3" type="ORF">RM779_27690</name>
</gene>
<accession>A0ABU2SBK4</accession>
<dbReference type="Gene3D" id="3.40.50.150">
    <property type="entry name" value="Vaccinia Virus protein VP39"/>
    <property type="match status" value="1"/>
</dbReference>
<keyword evidence="1" id="KW-0808">Transferase</keyword>
<organism evidence="3 4">
    <name type="scientific">Streptomyces johnsoniae</name>
    <dbReference type="NCBI Taxonomy" id="3075532"/>
    <lineage>
        <taxon>Bacteria</taxon>
        <taxon>Bacillati</taxon>
        <taxon>Actinomycetota</taxon>
        <taxon>Actinomycetes</taxon>
        <taxon>Kitasatosporales</taxon>
        <taxon>Streptomycetaceae</taxon>
        <taxon>Streptomyces</taxon>
    </lineage>
</organism>
<dbReference type="InterPro" id="IPR013216">
    <property type="entry name" value="Methyltransf_11"/>
</dbReference>
<evidence type="ECO:0000313" key="4">
    <source>
        <dbReference type="Proteomes" id="UP001183615"/>
    </source>
</evidence>
<protein>
    <submittedName>
        <fullName evidence="3">Methyltransferase domain-containing protein</fullName>
    </submittedName>
</protein>
<dbReference type="EMBL" id="JAVREV010000018">
    <property type="protein sequence ID" value="MDT0446351.1"/>
    <property type="molecule type" value="Genomic_DNA"/>
</dbReference>
<dbReference type="Pfam" id="PF08241">
    <property type="entry name" value="Methyltransf_11"/>
    <property type="match status" value="1"/>
</dbReference>
<dbReference type="CDD" id="cd02440">
    <property type="entry name" value="AdoMet_MTases"/>
    <property type="match status" value="1"/>
</dbReference>
<keyword evidence="3" id="KW-0489">Methyltransferase</keyword>
<dbReference type="GO" id="GO:0032259">
    <property type="term" value="P:methylation"/>
    <property type="evidence" value="ECO:0007669"/>
    <property type="project" value="UniProtKB-KW"/>
</dbReference>
<dbReference type="RefSeq" id="WP_311620506.1">
    <property type="nucleotide sequence ID" value="NZ_JAVREV010000018.1"/>
</dbReference>
<dbReference type="Proteomes" id="UP001183615">
    <property type="component" value="Unassembled WGS sequence"/>
</dbReference>
<proteinExistence type="predicted"/>
<keyword evidence="4" id="KW-1185">Reference proteome</keyword>
<dbReference type="PANTHER" id="PTHR44068">
    <property type="entry name" value="ZGC:194242"/>
    <property type="match status" value="1"/>
</dbReference>
<name>A0ABU2SBK4_9ACTN</name>
<evidence type="ECO:0000313" key="3">
    <source>
        <dbReference type="EMBL" id="MDT0446351.1"/>
    </source>
</evidence>
<reference evidence="4" key="1">
    <citation type="submission" date="2023-07" db="EMBL/GenBank/DDBJ databases">
        <title>30 novel species of actinomycetes from the DSMZ collection.</title>
        <authorList>
            <person name="Nouioui I."/>
        </authorList>
    </citation>
    <scope>NUCLEOTIDE SEQUENCE [LARGE SCALE GENOMIC DNA]</scope>
    <source>
        <strain evidence="4">DSM 41886</strain>
    </source>
</reference>
<dbReference type="InterPro" id="IPR029063">
    <property type="entry name" value="SAM-dependent_MTases_sf"/>
</dbReference>
<dbReference type="InterPro" id="IPR050447">
    <property type="entry name" value="Erg6_SMT_methyltransf"/>
</dbReference>
<dbReference type="SUPFAM" id="SSF53335">
    <property type="entry name" value="S-adenosyl-L-methionine-dependent methyltransferases"/>
    <property type="match status" value="1"/>
</dbReference>
<evidence type="ECO:0000259" key="2">
    <source>
        <dbReference type="Pfam" id="PF08241"/>
    </source>
</evidence>
<sequence>MARSSEFADSAVGALYDRAAHLPLEQLGFNLHVGYWEDSQDETPYREAAERLTDLVTKRLRVGPGRRSLDVGCGAGGPALRVARATGSTVVGVNISREQLAFACALAEREEMTDLLSFRHADGTALPFDADSFDAVWAVESMPHMDRARVLREMSRVVRPGGRVVITDMFARKPAAEARQEVLERFREAWMVGPLASIGDYPALLRDAGLRLLELADLTEHVLGRSLPSLAGPVDGAQHTSAGPAGAEVGDQAALAYLADLAEGGELGYLLLVAEYLPELTPVP</sequence>
<comment type="caution">
    <text evidence="3">The sequence shown here is derived from an EMBL/GenBank/DDBJ whole genome shotgun (WGS) entry which is preliminary data.</text>
</comment>